<dbReference type="Gene3D" id="3.30.1330.40">
    <property type="entry name" value="RutC-like"/>
    <property type="match status" value="1"/>
</dbReference>
<proteinExistence type="predicted"/>
<accession>X1HZE9</accession>
<dbReference type="Pfam" id="PF01042">
    <property type="entry name" value="Ribonuc_L-PSP"/>
    <property type="match status" value="1"/>
</dbReference>
<dbReference type="SUPFAM" id="SSF55298">
    <property type="entry name" value="YjgF-like"/>
    <property type="match status" value="1"/>
</dbReference>
<name>X1HZE9_9ZZZZ</name>
<evidence type="ECO:0000313" key="1">
    <source>
        <dbReference type="EMBL" id="GAH74837.1"/>
    </source>
</evidence>
<gene>
    <name evidence="1" type="ORF">S03H2_45970</name>
</gene>
<dbReference type="EMBL" id="BARU01028828">
    <property type="protein sequence ID" value="GAH74837.1"/>
    <property type="molecule type" value="Genomic_DNA"/>
</dbReference>
<reference evidence="1" key="1">
    <citation type="journal article" date="2014" name="Front. Microbiol.">
        <title>High frequency of phylogenetically diverse reductive dehalogenase-homologous genes in deep subseafloor sedimentary metagenomes.</title>
        <authorList>
            <person name="Kawai M."/>
            <person name="Futagami T."/>
            <person name="Toyoda A."/>
            <person name="Takaki Y."/>
            <person name="Nishi S."/>
            <person name="Hori S."/>
            <person name="Arai W."/>
            <person name="Tsubouchi T."/>
            <person name="Morono Y."/>
            <person name="Uchiyama I."/>
            <person name="Ito T."/>
            <person name="Fujiyama A."/>
            <person name="Inagaki F."/>
            <person name="Takami H."/>
        </authorList>
    </citation>
    <scope>NUCLEOTIDE SEQUENCE</scope>
    <source>
        <strain evidence="1">Expedition CK06-06</strain>
    </source>
</reference>
<dbReference type="InterPro" id="IPR006175">
    <property type="entry name" value="YjgF/YER057c/UK114"/>
</dbReference>
<sequence>TKTTVYVSDIELWDRVDAVYSKFFGEHRPARAVVPTTKLHFGFQIEIEAVAALA</sequence>
<protein>
    <submittedName>
        <fullName evidence="1">Uncharacterized protein</fullName>
    </submittedName>
</protein>
<feature type="non-terminal residue" evidence="1">
    <location>
        <position position="1"/>
    </location>
</feature>
<comment type="caution">
    <text evidence="1">The sequence shown here is derived from an EMBL/GenBank/DDBJ whole genome shotgun (WGS) entry which is preliminary data.</text>
</comment>
<dbReference type="CDD" id="cd00448">
    <property type="entry name" value="YjgF_YER057c_UK114_family"/>
    <property type="match status" value="1"/>
</dbReference>
<organism evidence="1">
    <name type="scientific">marine sediment metagenome</name>
    <dbReference type="NCBI Taxonomy" id="412755"/>
    <lineage>
        <taxon>unclassified sequences</taxon>
        <taxon>metagenomes</taxon>
        <taxon>ecological metagenomes</taxon>
    </lineage>
</organism>
<dbReference type="InterPro" id="IPR035959">
    <property type="entry name" value="RutC-like_sf"/>
</dbReference>
<dbReference type="AlphaFoldDB" id="X1HZE9"/>